<keyword evidence="3" id="KW-1185">Reference proteome</keyword>
<proteinExistence type="predicted"/>
<dbReference type="InterPro" id="IPR038062">
    <property type="entry name" value="ScdA-like_N_sf"/>
</dbReference>
<accession>A0A1Q8EB15</accession>
<dbReference type="Pfam" id="PF08984">
    <property type="entry name" value="DUF1858"/>
    <property type="match status" value="1"/>
</dbReference>
<organism evidence="2 3">
    <name type="scientific">Streptococcus cuniculi</name>
    <dbReference type="NCBI Taxonomy" id="1432788"/>
    <lineage>
        <taxon>Bacteria</taxon>
        <taxon>Bacillati</taxon>
        <taxon>Bacillota</taxon>
        <taxon>Bacilli</taxon>
        <taxon>Lactobacillales</taxon>
        <taxon>Streptococcaceae</taxon>
        <taxon>Streptococcus</taxon>
    </lineage>
</organism>
<name>A0A1Q8EB15_9STRE</name>
<comment type="caution">
    <text evidence="2">The sequence shown here is derived from an EMBL/GenBank/DDBJ whole genome shotgun (WGS) entry which is preliminary data.</text>
</comment>
<dbReference type="Gene3D" id="1.10.3910.10">
    <property type="entry name" value="SP0561-like"/>
    <property type="match status" value="1"/>
</dbReference>
<dbReference type="OrthoDB" id="411397at2"/>
<dbReference type="Proteomes" id="UP000186890">
    <property type="component" value="Unassembled WGS sequence"/>
</dbReference>
<dbReference type="InterPro" id="IPR015077">
    <property type="entry name" value="DUF1858"/>
</dbReference>
<feature type="domain" description="DUF1858" evidence="1">
    <location>
        <begin position="4"/>
        <end position="59"/>
    </location>
</feature>
<reference evidence="3" key="1">
    <citation type="submission" date="2016-12" db="EMBL/GenBank/DDBJ databases">
        <authorList>
            <person name="Gulvik C.A."/>
        </authorList>
    </citation>
    <scope>NUCLEOTIDE SEQUENCE [LARGE SCALE GENOMIC DNA]</scope>
    <source>
        <strain evidence="3">NED12-00049-6B</strain>
    </source>
</reference>
<evidence type="ECO:0000259" key="1">
    <source>
        <dbReference type="Pfam" id="PF08984"/>
    </source>
</evidence>
<evidence type="ECO:0000313" key="3">
    <source>
        <dbReference type="Proteomes" id="UP000186890"/>
    </source>
</evidence>
<evidence type="ECO:0000313" key="2">
    <source>
        <dbReference type="EMBL" id="OLF48999.1"/>
    </source>
</evidence>
<gene>
    <name evidence="2" type="ORF">BU202_01575</name>
</gene>
<protein>
    <recommendedName>
        <fullName evidence="1">DUF1858 domain-containing protein</fullName>
    </recommendedName>
</protein>
<dbReference type="EMBL" id="MSJM01000001">
    <property type="protein sequence ID" value="OLF48999.1"/>
    <property type="molecule type" value="Genomic_DNA"/>
</dbReference>
<dbReference type="AlphaFoldDB" id="A0A1Q8EB15"/>
<dbReference type="RefSeq" id="WP_075104042.1">
    <property type="nucleotide sequence ID" value="NZ_MSJM01000001.1"/>
</dbReference>
<sequence length="77" mass="8446">MNTIDLSIPVAQVIEEHPEVLDILVELGFTPLANPLMRQTLGKTVSLKQGAKMKGIDVGRIQSTLEWNGYDVIGGER</sequence>
<dbReference type="SUPFAM" id="SSF140683">
    <property type="entry name" value="SP0561-like"/>
    <property type="match status" value="1"/>
</dbReference>